<evidence type="ECO:0000313" key="14">
    <source>
        <dbReference type="RefSeq" id="XP_030522421.1"/>
    </source>
</evidence>
<dbReference type="SMART" id="SM00184">
    <property type="entry name" value="RING"/>
    <property type="match status" value="1"/>
</dbReference>
<feature type="domain" description="RING-type" evidence="12">
    <location>
        <begin position="145"/>
        <end position="187"/>
    </location>
</feature>
<evidence type="ECO:0000256" key="1">
    <source>
        <dbReference type="ARBA" id="ARBA00000900"/>
    </source>
</evidence>
<dbReference type="InterPro" id="IPR053238">
    <property type="entry name" value="RING-H2_zinc_finger"/>
</dbReference>
<comment type="catalytic activity">
    <reaction evidence="1">
        <text>S-ubiquitinyl-[E2 ubiquitin-conjugating enzyme]-L-cysteine + [acceptor protein]-L-lysine = [E2 ubiquitin-conjugating enzyme]-L-cysteine + N(6)-ubiquitinyl-[acceptor protein]-L-lysine.</text>
        <dbReference type="EC" id="2.3.2.27"/>
    </reaction>
</comment>
<sequence>MEPHFRKLLRLPYEDDPPPLLQPPSTSAAAPPSASTIKPLLPPLTHAPFDSSVGLTVLVLLTAIFFMGFFSLYIRRLAVGSEAAVASRRRRLRRDPAGPSPPYYPRGPRERPSCSAGRKGLDPVVIRSLPAFAYGEEVAKYQADCAVCLRDFEAEEVVKAIPWCSHVFHAECIDRWLCAHPSCPVCRDARLTGATGRAKAAGAEGSSAAQSTEAREGRSTVASADTCLEIRDGGGEGLSVRRSSSWSSSGEGRSLQRTMTF</sequence>
<feature type="compositionally biased region" description="Low complexity" evidence="10">
    <location>
        <begin position="23"/>
        <end position="34"/>
    </location>
</feature>
<evidence type="ECO:0000256" key="2">
    <source>
        <dbReference type="ARBA" id="ARBA00004906"/>
    </source>
</evidence>
<comment type="similarity">
    <text evidence="8">Belongs to the RING-type zinc finger family. ATL subfamily.</text>
</comment>
<dbReference type="PROSITE" id="PS50089">
    <property type="entry name" value="ZF_RING_2"/>
    <property type="match status" value="1"/>
</dbReference>
<evidence type="ECO:0000256" key="9">
    <source>
        <dbReference type="PROSITE-ProRule" id="PRU00175"/>
    </source>
</evidence>
<keyword evidence="4" id="KW-0479">Metal-binding</keyword>
<reference evidence="14" key="1">
    <citation type="submission" date="2025-08" db="UniProtKB">
        <authorList>
            <consortium name="RefSeq"/>
        </authorList>
    </citation>
    <scope>IDENTIFICATION</scope>
    <source>
        <tissue evidence="14">Leaf</tissue>
    </source>
</reference>
<evidence type="ECO:0000256" key="4">
    <source>
        <dbReference type="ARBA" id="ARBA00022723"/>
    </source>
</evidence>
<evidence type="ECO:0000256" key="8">
    <source>
        <dbReference type="ARBA" id="ARBA00024209"/>
    </source>
</evidence>
<keyword evidence="6" id="KW-0833">Ubl conjugation pathway</keyword>
<feature type="compositionally biased region" description="Low complexity" evidence="10">
    <location>
        <begin position="199"/>
        <end position="212"/>
    </location>
</feature>
<dbReference type="Proteomes" id="UP000827889">
    <property type="component" value="Chromosome 8"/>
</dbReference>
<keyword evidence="5 9" id="KW-0863">Zinc-finger</keyword>
<dbReference type="CDD" id="cd16461">
    <property type="entry name" value="RING-H2_EL5-like"/>
    <property type="match status" value="1"/>
</dbReference>
<dbReference type="AlphaFoldDB" id="A0A8B8NIW2"/>
<feature type="transmembrane region" description="Helical" evidence="11">
    <location>
        <begin position="53"/>
        <end position="74"/>
    </location>
</feature>
<dbReference type="GO" id="GO:0061630">
    <property type="term" value="F:ubiquitin protein ligase activity"/>
    <property type="evidence" value="ECO:0007669"/>
    <property type="project" value="UniProtKB-EC"/>
</dbReference>
<dbReference type="Gene3D" id="3.30.40.10">
    <property type="entry name" value="Zinc/RING finger domain, C3HC4 (zinc finger)"/>
    <property type="match status" value="1"/>
</dbReference>
<feature type="compositionally biased region" description="Low complexity" evidence="10">
    <location>
        <begin position="238"/>
        <end position="253"/>
    </location>
</feature>
<protein>
    <recommendedName>
        <fullName evidence="3">RING-type E3 ubiquitin transferase</fullName>
        <ecNumber evidence="3">2.3.2.27</ecNumber>
    </recommendedName>
</protein>
<keyword evidence="11" id="KW-0812">Transmembrane</keyword>
<evidence type="ECO:0000313" key="13">
    <source>
        <dbReference type="Proteomes" id="UP000827889"/>
    </source>
</evidence>
<evidence type="ECO:0000256" key="5">
    <source>
        <dbReference type="ARBA" id="ARBA00022771"/>
    </source>
</evidence>
<dbReference type="RefSeq" id="XP_030522421.1">
    <property type="nucleotide sequence ID" value="XM_030666561.2"/>
</dbReference>
<keyword evidence="11" id="KW-0472">Membrane</keyword>
<comment type="pathway">
    <text evidence="2">Protein modification; protein ubiquitination.</text>
</comment>
<keyword evidence="11" id="KW-1133">Transmembrane helix</keyword>
<dbReference type="EC" id="2.3.2.27" evidence="3"/>
<evidence type="ECO:0000256" key="11">
    <source>
        <dbReference type="SAM" id="Phobius"/>
    </source>
</evidence>
<dbReference type="PANTHER" id="PTHR14155:SF592">
    <property type="entry name" value="RING-H2 FINGER PROTEIN ATL57"/>
    <property type="match status" value="1"/>
</dbReference>
<keyword evidence="13" id="KW-1185">Reference proteome</keyword>
<gene>
    <name evidence="14" type="primary">LOC115735349</name>
</gene>
<evidence type="ECO:0000256" key="10">
    <source>
        <dbReference type="SAM" id="MobiDB-lite"/>
    </source>
</evidence>
<feature type="region of interest" description="Disordered" evidence="10">
    <location>
        <begin position="12"/>
        <end position="34"/>
    </location>
</feature>
<accession>A0A8B8NIW2</accession>
<evidence type="ECO:0000256" key="3">
    <source>
        <dbReference type="ARBA" id="ARBA00012483"/>
    </source>
</evidence>
<feature type="region of interest" description="Disordered" evidence="10">
    <location>
        <begin position="199"/>
        <end position="261"/>
    </location>
</feature>
<dbReference type="InterPro" id="IPR013083">
    <property type="entry name" value="Znf_RING/FYVE/PHD"/>
</dbReference>
<keyword evidence="7" id="KW-0862">Zinc</keyword>
<evidence type="ECO:0000259" key="12">
    <source>
        <dbReference type="PROSITE" id="PS50089"/>
    </source>
</evidence>
<name>A0A8B8NIW2_9MYRT</name>
<dbReference type="PANTHER" id="PTHR14155">
    <property type="entry name" value="RING FINGER DOMAIN-CONTAINING"/>
    <property type="match status" value="1"/>
</dbReference>
<dbReference type="OrthoDB" id="1730639at2759"/>
<evidence type="ECO:0000256" key="7">
    <source>
        <dbReference type="ARBA" id="ARBA00022833"/>
    </source>
</evidence>
<dbReference type="InterPro" id="IPR001841">
    <property type="entry name" value="Znf_RING"/>
</dbReference>
<feature type="region of interest" description="Disordered" evidence="10">
    <location>
        <begin position="89"/>
        <end position="117"/>
    </location>
</feature>
<dbReference type="Pfam" id="PF13639">
    <property type="entry name" value="zf-RING_2"/>
    <property type="match status" value="1"/>
</dbReference>
<organism evidence="13 14">
    <name type="scientific">Rhodamnia argentea</name>
    <dbReference type="NCBI Taxonomy" id="178133"/>
    <lineage>
        <taxon>Eukaryota</taxon>
        <taxon>Viridiplantae</taxon>
        <taxon>Streptophyta</taxon>
        <taxon>Embryophyta</taxon>
        <taxon>Tracheophyta</taxon>
        <taxon>Spermatophyta</taxon>
        <taxon>Magnoliopsida</taxon>
        <taxon>eudicotyledons</taxon>
        <taxon>Gunneridae</taxon>
        <taxon>Pentapetalae</taxon>
        <taxon>rosids</taxon>
        <taxon>malvids</taxon>
        <taxon>Myrtales</taxon>
        <taxon>Myrtaceae</taxon>
        <taxon>Myrtoideae</taxon>
        <taxon>Myrteae</taxon>
        <taxon>Australasian group</taxon>
        <taxon>Rhodamnia</taxon>
    </lineage>
</organism>
<dbReference type="KEGG" id="rarg:115735349"/>
<dbReference type="SUPFAM" id="SSF57850">
    <property type="entry name" value="RING/U-box"/>
    <property type="match status" value="1"/>
</dbReference>
<evidence type="ECO:0000256" key="6">
    <source>
        <dbReference type="ARBA" id="ARBA00022786"/>
    </source>
</evidence>
<proteinExistence type="inferred from homology"/>
<dbReference type="GeneID" id="115735349"/>
<dbReference type="GO" id="GO:0008270">
    <property type="term" value="F:zinc ion binding"/>
    <property type="evidence" value="ECO:0007669"/>
    <property type="project" value="UniProtKB-KW"/>
</dbReference>